<evidence type="ECO:0000313" key="3">
    <source>
        <dbReference type="Proteomes" id="UP000199114"/>
    </source>
</evidence>
<dbReference type="Pfam" id="PF24336">
    <property type="entry name" value="DUF7504"/>
    <property type="match status" value="1"/>
</dbReference>
<gene>
    <name evidence="2" type="ORF">SAMN04489841_2580</name>
</gene>
<evidence type="ECO:0000256" key="1">
    <source>
        <dbReference type="SAM" id="MobiDB-lite"/>
    </source>
</evidence>
<dbReference type="InterPro" id="IPR055927">
    <property type="entry name" value="DUF7504"/>
</dbReference>
<dbReference type="EMBL" id="FOFD01000003">
    <property type="protein sequence ID" value="SEQ86872.1"/>
    <property type="molecule type" value="Genomic_DNA"/>
</dbReference>
<name>A0A1H9JJ23_9EURY</name>
<evidence type="ECO:0000313" key="2">
    <source>
        <dbReference type="EMBL" id="SEQ86872.1"/>
    </source>
</evidence>
<sequence>MEPITPAAIDPPANVLLVHPSSDEPAACKQLCHDGGGTARLTVTFADETPERPDPDTIDGRCGLLTIGDVLSDTGEDTEPDFAEPVVADSVADPTDLSEIGVTISRFCKHWAESDEDVTVCFDSLDALLRHTSPKDVFQFTHVLTNRLSSVEAYAHFHFDPTRHEDRVVSTFGTIFDDVVADDTDDSLPEATDDEVAALLAEWDDEPAFDLDPDAASNSEATDEDIAQVLGK</sequence>
<dbReference type="RefSeq" id="WP_090618061.1">
    <property type="nucleotide sequence ID" value="NZ_FOFD01000003.1"/>
</dbReference>
<organism evidence="2 3">
    <name type="scientific">Natrinema salaciae</name>
    <dbReference type="NCBI Taxonomy" id="1186196"/>
    <lineage>
        <taxon>Archaea</taxon>
        <taxon>Methanobacteriati</taxon>
        <taxon>Methanobacteriota</taxon>
        <taxon>Stenosarchaea group</taxon>
        <taxon>Halobacteria</taxon>
        <taxon>Halobacteriales</taxon>
        <taxon>Natrialbaceae</taxon>
        <taxon>Natrinema</taxon>
    </lineage>
</organism>
<reference evidence="3" key="1">
    <citation type="submission" date="2016-10" db="EMBL/GenBank/DDBJ databases">
        <authorList>
            <person name="Varghese N."/>
            <person name="Submissions S."/>
        </authorList>
    </citation>
    <scope>NUCLEOTIDE SEQUENCE [LARGE SCALE GENOMIC DNA]</scope>
    <source>
        <strain evidence="3">DSM 25055</strain>
    </source>
</reference>
<dbReference type="OrthoDB" id="109251at2157"/>
<dbReference type="Proteomes" id="UP000199114">
    <property type="component" value="Unassembled WGS sequence"/>
</dbReference>
<feature type="region of interest" description="Disordered" evidence="1">
    <location>
        <begin position="210"/>
        <end position="232"/>
    </location>
</feature>
<protein>
    <submittedName>
        <fullName evidence="2">Uncharacterized protein</fullName>
    </submittedName>
</protein>
<accession>A0A1H9JJ23</accession>
<dbReference type="AlphaFoldDB" id="A0A1H9JJ23"/>
<keyword evidence="3" id="KW-1185">Reference proteome</keyword>
<proteinExistence type="predicted"/>